<organism evidence="1 2">
    <name type="scientific">Conger conger</name>
    <name type="common">Conger eel</name>
    <name type="synonym">Muraena conger</name>
    <dbReference type="NCBI Taxonomy" id="82655"/>
    <lineage>
        <taxon>Eukaryota</taxon>
        <taxon>Metazoa</taxon>
        <taxon>Chordata</taxon>
        <taxon>Craniata</taxon>
        <taxon>Vertebrata</taxon>
        <taxon>Euteleostomi</taxon>
        <taxon>Actinopterygii</taxon>
        <taxon>Neopterygii</taxon>
        <taxon>Teleostei</taxon>
        <taxon>Anguilliformes</taxon>
        <taxon>Congridae</taxon>
        <taxon>Conger</taxon>
    </lineage>
</organism>
<gene>
    <name evidence="1" type="ORF">COCON_G00094630</name>
</gene>
<protein>
    <submittedName>
        <fullName evidence="1">Uncharacterized protein</fullName>
    </submittedName>
</protein>
<comment type="caution">
    <text evidence="1">The sequence shown here is derived from an EMBL/GenBank/DDBJ whole genome shotgun (WGS) entry which is preliminary data.</text>
</comment>
<dbReference type="AlphaFoldDB" id="A0A9Q1I165"/>
<sequence length="132" mass="14238">MFAIKLTAPPLPSSFNGMETTLWSMLFCATPSATVSDAAVEDVKGPPSPSVCSRQSECRLRCWEDCSCPLMSIKGFGWKLGLICTPIRALGGMSAERFRLEGVLMGDVGPVRLGVALTRLAWSVRQSGPWEA</sequence>
<accession>A0A9Q1I165</accession>
<proteinExistence type="predicted"/>
<reference evidence="1" key="1">
    <citation type="journal article" date="2023" name="Science">
        <title>Genome structures resolve the early diversification of teleost fishes.</title>
        <authorList>
            <person name="Parey E."/>
            <person name="Louis A."/>
            <person name="Montfort J."/>
            <person name="Bouchez O."/>
            <person name="Roques C."/>
            <person name="Iampietro C."/>
            <person name="Lluch J."/>
            <person name="Castinel A."/>
            <person name="Donnadieu C."/>
            <person name="Desvignes T."/>
            <person name="Floi Bucao C."/>
            <person name="Jouanno E."/>
            <person name="Wen M."/>
            <person name="Mejri S."/>
            <person name="Dirks R."/>
            <person name="Jansen H."/>
            <person name="Henkel C."/>
            <person name="Chen W.J."/>
            <person name="Zahm M."/>
            <person name="Cabau C."/>
            <person name="Klopp C."/>
            <person name="Thompson A.W."/>
            <person name="Robinson-Rechavi M."/>
            <person name="Braasch I."/>
            <person name="Lecointre G."/>
            <person name="Bobe J."/>
            <person name="Postlethwait J.H."/>
            <person name="Berthelot C."/>
            <person name="Roest Crollius H."/>
            <person name="Guiguen Y."/>
        </authorList>
    </citation>
    <scope>NUCLEOTIDE SEQUENCE</scope>
    <source>
        <strain evidence="1">Concon-B</strain>
    </source>
</reference>
<dbReference type="EMBL" id="JAFJMO010000006">
    <property type="protein sequence ID" value="KAJ8274838.1"/>
    <property type="molecule type" value="Genomic_DNA"/>
</dbReference>
<name>A0A9Q1I165_CONCO</name>
<evidence type="ECO:0000313" key="1">
    <source>
        <dbReference type="EMBL" id="KAJ8274838.1"/>
    </source>
</evidence>
<keyword evidence="2" id="KW-1185">Reference proteome</keyword>
<evidence type="ECO:0000313" key="2">
    <source>
        <dbReference type="Proteomes" id="UP001152803"/>
    </source>
</evidence>
<dbReference type="Proteomes" id="UP001152803">
    <property type="component" value="Unassembled WGS sequence"/>
</dbReference>